<dbReference type="Gene3D" id="1.20.5.170">
    <property type="match status" value="2"/>
</dbReference>
<dbReference type="InterPro" id="IPR046347">
    <property type="entry name" value="bZIP_sf"/>
</dbReference>
<evidence type="ECO:0000256" key="4">
    <source>
        <dbReference type="SAM" id="MobiDB-lite"/>
    </source>
</evidence>
<keyword evidence="2" id="KW-0539">Nucleus</keyword>
<evidence type="ECO:0000313" key="6">
    <source>
        <dbReference type="Proteomes" id="UP001211907"/>
    </source>
</evidence>
<evidence type="ECO:0000256" key="1">
    <source>
        <dbReference type="ARBA" id="ARBA00004123"/>
    </source>
</evidence>
<evidence type="ECO:0008006" key="7">
    <source>
        <dbReference type="Google" id="ProtNLM"/>
    </source>
</evidence>
<feature type="region of interest" description="Disordered" evidence="4">
    <location>
        <begin position="1"/>
        <end position="53"/>
    </location>
</feature>
<evidence type="ECO:0000256" key="3">
    <source>
        <dbReference type="SAM" id="Coils"/>
    </source>
</evidence>
<comment type="caution">
    <text evidence="5">The sequence shown here is derived from an EMBL/GenBank/DDBJ whole genome shotgun (WGS) entry which is preliminary data.</text>
</comment>
<organism evidence="5 6">
    <name type="scientific">Physocladia obscura</name>
    <dbReference type="NCBI Taxonomy" id="109957"/>
    <lineage>
        <taxon>Eukaryota</taxon>
        <taxon>Fungi</taxon>
        <taxon>Fungi incertae sedis</taxon>
        <taxon>Chytridiomycota</taxon>
        <taxon>Chytridiomycota incertae sedis</taxon>
        <taxon>Chytridiomycetes</taxon>
        <taxon>Chytridiales</taxon>
        <taxon>Chytriomycetaceae</taxon>
        <taxon>Physocladia</taxon>
    </lineage>
</organism>
<reference evidence="5" key="1">
    <citation type="submission" date="2020-05" db="EMBL/GenBank/DDBJ databases">
        <title>Phylogenomic resolution of chytrid fungi.</title>
        <authorList>
            <person name="Stajich J.E."/>
            <person name="Amses K."/>
            <person name="Simmons R."/>
            <person name="Seto K."/>
            <person name="Myers J."/>
            <person name="Bonds A."/>
            <person name="Quandt C.A."/>
            <person name="Barry K."/>
            <person name="Liu P."/>
            <person name="Grigoriev I."/>
            <person name="Longcore J.E."/>
            <person name="James T.Y."/>
        </authorList>
    </citation>
    <scope>NUCLEOTIDE SEQUENCE</scope>
    <source>
        <strain evidence="5">JEL0513</strain>
    </source>
</reference>
<feature type="compositionally biased region" description="Basic and acidic residues" evidence="4">
    <location>
        <begin position="364"/>
        <end position="375"/>
    </location>
</feature>
<proteinExistence type="predicted"/>
<dbReference type="PANTHER" id="PTHR40621">
    <property type="entry name" value="TRANSCRIPTION FACTOR KAPC-RELATED"/>
    <property type="match status" value="1"/>
</dbReference>
<feature type="compositionally biased region" description="Polar residues" evidence="4">
    <location>
        <begin position="1"/>
        <end position="12"/>
    </location>
</feature>
<gene>
    <name evidence="5" type="ORF">HK100_001864</name>
</gene>
<evidence type="ECO:0000256" key="2">
    <source>
        <dbReference type="ARBA" id="ARBA00023242"/>
    </source>
</evidence>
<protein>
    <recommendedName>
        <fullName evidence="7">BZIP domain-containing protein</fullName>
    </recommendedName>
</protein>
<feature type="coiled-coil region" evidence="3">
    <location>
        <begin position="96"/>
        <end position="123"/>
    </location>
</feature>
<feature type="non-terminal residue" evidence="5">
    <location>
        <position position="838"/>
    </location>
</feature>
<feature type="region of interest" description="Disordered" evidence="4">
    <location>
        <begin position="364"/>
        <end position="411"/>
    </location>
</feature>
<comment type="subcellular location">
    <subcellularLocation>
        <location evidence="1">Nucleus</location>
    </subcellularLocation>
</comment>
<evidence type="ECO:0000313" key="5">
    <source>
        <dbReference type="EMBL" id="KAJ3113882.1"/>
    </source>
</evidence>
<dbReference type="GO" id="GO:0001228">
    <property type="term" value="F:DNA-binding transcription activator activity, RNA polymerase II-specific"/>
    <property type="evidence" value="ECO:0007669"/>
    <property type="project" value="TreeGrafter"/>
</dbReference>
<dbReference type="SUPFAM" id="SSF57959">
    <property type="entry name" value="Leucine zipper domain"/>
    <property type="match status" value="1"/>
</dbReference>
<dbReference type="InterPro" id="IPR050936">
    <property type="entry name" value="AP-1-like"/>
</dbReference>
<accession>A0AAD5SWM3</accession>
<dbReference type="GO" id="GO:0000976">
    <property type="term" value="F:transcription cis-regulatory region binding"/>
    <property type="evidence" value="ECO:0007669"/>
    <property type="project" value="InterPro"/>
</dbReference>
<dbReference type="PANTHER" id="PTHR40621:SF6">
    <property type="entry name" value="AP-1-LIKE TRANSCRIPTION FACTOR YAP1-RELATED"/>
    <property type="match status" value="1"/>
</dbReference>
<dbReference type="GO" id="GO:0090575">
    <property type="term" value="C:RNA polymerase II transcription regulator complex"/>
    <property type="evidence" value="ECO:0007669"/>
    <property type="project" value="TreeGrafter"/>
</dbReference>
<feature type="compositionally biased region" description="Polar residues" evidence="4">
    <location>
        <begin position="458"/>
        <end position="470"/>
    </location>
</feature>
<sequence>MQSPESNSNNNRFDADASDSRLDQSNQHDSVGVAPIDWGIKRRGRKATNTEPASKRIAQVRSAARAYRDRKEKYAVNEKQNHRYVTDLEATVRQLQSEQKVDAVELTRQIEALEAENARLRQMAFSFDPIQTLQIPHNNDAITAQQQPQQLAVPLLTPFYSNMPTTANNPRAALAPVTNIPDLDDIFSSIAFKPIQFDTFRQTHASTVDFTQVQAIPADLDVLLNMPLPKPPSFEDVIKPHFQTVSRCLKSIPSLIFDFQIINDLCDAYIRFVNLESAVDLPGVCPATYGEIQVLQGKIIDKCISSPCDLDKVMRLFEIIKKEYSIGLISISYPCNCSRNQLLQLTFQTQTIFIQFFGGPMPKDKYRQTDEHHDSMSPGSGLAGTNGGGVSKSRAGRKPKDTLPSNSRDLKNLQAQRAFRERKQAYIKSLEDEVSDLRARLNLPQSDVKQPLRDTHSPEPSSTPVTIESATSQQIQKHSERSMFMDQSMLIESLNSRILALEAENSMMRQSSVAVDFKSSFPGNGVGFATSSECVSCSVEKMKSLLCMGQIKTLEGKVAELQVECQSLQLIVGSANVWNNTLINDIVMLDSAVQNSSANLLNIASDQNRARASSSESPSDISSPWLGFGNGNASTVAGTGAKGVESHAIGVLSATQLYGPPEIDFAKIALHNLPSLKNSKYVDQFFDTFAAQSNASDQTTIRKLLLKAISIRSKMLNKCNVMDRQKVLEIIGIFYERNKQHAQHRDKMVNEILPKPRRLSKIDNLPTEISHQLNRFKDAALAIPSLKGSSCILDELGGIFSSCDWSSKEVREEKLLQMVQIFRRLGKLCDGCPEDRMK</sequence>
<feature type="compositionally biased region" description="Basic and acidic residues" evidence="4">
    <location>
        <begin position="13"/>
        <end position="22"/>
    </location>
</feature>
<feature type="region of interest" description="Disordered" evidence="4">
    <location>
        <begin position="445"/>
        <end position="470"/>
    </location>
</feature>
<dbReference type="EMBL" id="JADGJH010001413">
    <property type="protein sequence ID" value="KAJ3113882.1"/>
    <property type="molecule type" value="Genomic_DNA"/>
</dbReference>
<keyword evidence="6" id="KW-1185">Reference proteome</keyword>
<keyword evidence="3" id="KW-0175">Coiled coil</keyword>
<dbReference type="Proteomes" id="UP001211907">
    <property type="component" value="Unassembled WGS sequence"/>
</dbReference>
<dbReference type="AlphaFoldDB" id="A0AAD5SWM3"/>
<name>A0AAD5SWM3_9FUNG</name>
<dbReference type="CDD" id="cd14688">
    <property type="entry name" value="bZIP_YAP"/>
    <property type="match status" value="2"/>
</dbReference>
<feature type="compositionally biased region" description="Gly residues" evidence="4">
    <location>
        <begin position="381"/>
        <end position="390"/>
    </location>
</feature>